<name>A0A6C0EQI4_9ZZZZ</name>
<dbReference type="EMBL" id="MN738914">
    <property type="protein sequence ID" value="QHT30982.1"/>
    <property type="molecule type" value="Genomic_DNA"/>
</dbReference>
<dbReference type="GO" id="GO:0016020">
    <property type="term" value="C:membrane"/>
    <property type="evidence" value="ECO:0007669"/>
    <property type="project" value="InterPro"/>
</dbReference>
<evidence type="ECO:0000256" key="3">
    <source>
        <dbReference type="ARBA" id="ARBA00022692"/>
    </source>
</evidence>
<dbReference type="Gene3D" id="1.20.1080.10">
    <property type="entry name" value="Glycerol uptake facilitator protein"/>
    <property type="match status" value="1"/>
</dbReference>
<evidence type="ECO:0008006" key="9">
    <source>
        <dbReference type="Google" id="ProtNLM"/>
    </source>
</evidence>
<reference evidence="8" key="1">
    <citation type="journal article" date="2020" name="Nature">
        <title>Giant virus diversity and host interactions through global metagenomics.</title>
        <authorList>
            <person name="Schulz F."/>
            <person name="Roux S."/>
            <person name="Paez-Espino D."/>
            <person name="Jungbluth S."/>
            <person name="Walsh D.A."/>
            <person name="Denef V.J."/>
            <person name="McMahon K.D."/>
            <person name="Konstantinidis K.T."/>
            <person name="Eloe-Fadrosh E.A."/>
            <person name="Kyrpides N.C."/>
            <person name="Woyke T."/>
        </authorList>
    </citation>
    <scope>NUCLEOTIDE SEQUENCE</scope>
    <source>
        <strain evidence="8">GVMAG-M-3300009151-50</strain>
    </source>
</reference>
<dbReference type="PANTHER" id="PTHR45665">
    <property type="entry name" value="AQUAPORIN-8"/>
    <property type="match status" value="1"/>
</dbReference>
<sequence>MFSPTLVEFLGTSLLVGAVSFTGAPLLIVSALAIAISLGGKISGGHFNPAVTAWALASGKIGQAKAVGYILAQLSAAVFIWVVGSMIKV</sequence>
<evidence type="ECO:0000256" key="5">
    <source>
        <dbReference type="ARBA" id="ARBA00022989"/>
    </source>
</evidence>
<accession>A0A6C0EQI4</accession>
<organism evidence="8">
    <name type="scientific">viral metagenome</name>
    <dbReference type="NCBI Taxonomy" id="1070528"/>
    <lineage>
        <taxon>unclassified sequences</taxon>
        <taxon>metagenomes</taxon>
        <taxon>organismal metagenomes</taxon>
    </lineage>
</organism>
<dbReference type="GO" id="GO:0005737">
    <property type="term" value="C:cytoplasm"/>
    <property type="evidence" value="ECO:0007669"/>
    <property type="project" value="UniProtKB-ARBA"/>
</dbReference>
<keyword evidence="4" id="KW-0677">Repeat</keyword>
<dbReference type="InterPro" id="IPR023271">
    <property type="entry name" value="Aquaporin-like"/>
</dbReference>
<dbReference type="Pfam" id="PF00230">
    <property type="entry name" value="MIP"/>
    <property type="match status" value="1"/>
</dbReference>
<dbReference type="GO" id="GO:0015250">
    <property type="term" value="F:water channel activity"/>
    <property type="evidence" value="ECO:0007669"/>
    <property type="project" value="TreeGrafter"/>
</dbReference>
<dbReference type="PANTHER" id="PTHR45665:SF9">
    <property type="entry name" value="AQUAPORIN-8"/>
    <property type="match status" value="1"/>
</dbReference>
<evidence type="ECO:0000256" key="6">
    <source>
        <dbReference type="ARBA" id="ARBA00023136"/>
    </source>
</evidence>
<evidence type="ECO:0000256" key="2">
    <source>
        <dbReference type="ARBA" id="ARBA00022448"/>
    </source>
</evidence>
<dbReference type="InterPro" id="IPR034294">
    <property type="entry name" value="Aquaporin_transptr"/>
</dbReference>
<dbReference type="GO" id="GO:0012505">
    <property type="term" value="C:endomembrane system"/>
    <property type="evidence" value="ECO:0007669"/>
    <property type="project" value="UniProtKB-SubCell"/>
</dbReference>
<evidence type="ECO:0000256" key="7">
    <source>
        <dbReference type="SAM" id="Phobius"/>
    </source>
</evidence>
<evidence type="ECO:0000256" key="1">
    <source>
        <dbReference type="ARBA" id="ARBA00004127"/>
    </source>
</evidence>
<proteinExistence type="predicted"/>
<evidence type="ECO:0000313" key="8">
    <source>
        <dbReference type="EMBL" id="QHT30982.1"/>
    </source>
</evidence>
<evidence type="ECO:0000256" key="4">
    <source>
        <dbReference type="ARBA" id="ARBA00022737"/>
    </source>
</evidence>
<protein>
    <recommendedName>
        <fullName evidence="9">Major intrinsic protein</fullName>
    </recommendedName>
</protein>
<dbReference type="InterPro" id="IPR000425">
    <property type="entry name" value="MIP"/>
</dbReference>
<feature type="transmembrane region" description="Helical" evidence="7">
    <location>
        <begin position="12"/>
        <end position="38"/>
    </location>
</feature>
<comment type="subcellular location">
    <subcellularLocation>
        <location evidence="1">Endomembrane system</location>
        <topology evidence="1">Multi-pass membrane protein</topology>
    </subcellularLocation>
</comment>
<feature type="transmembrane region" description="Helical" evidence="7">
    <location>
        <begin position="66"/>
        <end position="87"/>
    </location>
</feature>
<dbReference type="GO" id="GO:0019755">
    <property type="term" value="P:one-carbon compound transport"/>
    <property type="evidence" value="ECO:0007669"/>
    <property type="project" value="UniProtKB-ARBA"/>
</dbReference>
<dbReference type="SUPFAM" id="SSF81338">
    <property type="entry name" value="Aquaporin-like"/>
    <property type="match status" value="1"/>
</dbReference>
<keyword evidence="6 7" id="KW-0472">Membrane</keyword>
<keyword evidence="2" id="KW-0813">Transport</keyword>
<dbReference type="AlphaFoldDB" id="A0A6C0EQI4"/>
<keyword evidence="5 7" id="KW-1133">Transmembrane helix</keyword>
<keyword evidence="3 7" id="KW-0812">Transmembrane</keyword>